<sequence length="165" mass="18721">MYRKQKTPAYCPTYSYSANRKDQSATLVFFGYNATMYEYAIRFKRLIDGDTFVCDIDLGFGIWLVDQHCRLFGVDTPEKNTTEGKAAADAAKDWFTSRQNTAERFSIEVLQKADKYGRRLVYVKTDKSPTTLNVEVMKTLGSSEYFGGTKKKKITATAIITEAPL</sequence>
<evidence type="ECO:0000313" key="2">
    <source>
        <dbReference type="EMBL" id="CAB4158720.1"/>
    </source>
</evidence>
<accession>A0A6J5NG42</accession>
<proteinExistence type="predicted"/>
<gene>
    <name evidence="2" type="ORF">UFOVP704_20</name>
</gene>
<dbReference type="InterPro" id="IPR016071">
    <property type="entry name" value="Staphylococal_nuclease_OB-fold"/>
</dbReference>
<protein>
    <submittedName>
        <fullName evidence="2">Staphylococcal nuclease (SNase-like), OB-fold</fullName>
    </submittedName>
</protein>
<dbReference type="Pfam" id="PF00565">
    <property type="entry name" value="SNase"/>
    <property type="match status" value="1"/>
</dbReference>
<name>A0A6J5NG42_9CAUD</name>
<feature type="domain" description="TNase-like" evidence="1">
    <location>
        <begin position="70"/>
        <end position="138"/>
    </location>
</feature>
<reference evidence="2" key="1">
    <citation type="submission" date="2020-04" db="EMBL/GenBank/DDBJ databases">
        <authorList>
            <person name="Chiriac C."/>
            <person name="Salcher M."/>
            <person name="Ghai R."/>
            <person name="Kavagutti S V."/>
        </authorList>
    </citation>
    <scope>NUCLEOTIDE SEQUENCE</scope>
</reference>
<dbReference type="Gene3D" id="2.40.50.90">
    <property type="match status" value="1"/>
</dbReference>
<organism evidence="2">
    <name type="scientific">uncultured Caudovirales phage</name>
    <dbReference type="NCBI Taxonomy" id="2100421"/>
    <lineage>
        <taxon>Viruses</taxon>
        <taxon>Duplodnaviria</taxon>
        <taxon>Heunggongvirae</taxon>
        <taxon>Uroviricota</taxon>
        <taxon>Caudoviricetes</taxon>
        <taxon>Peduoviridae</taxon>
        <taxon>Maltschvirus</taxon>
        <taxon>Maltschvirus maltsch</taxon>
    </lineage>
</organism>
<dbReference type="EMBL" id="LR796675">
    <property type="protein sequence ID" value="CAB4158720.1"/>
    <property type="molecule type" value="Genomic_DNA"/>
</dbReference>
<dbReference type="InterPro" id="IPR035437">
    <property type="entry name" value="SNase_OB-fold_sf"/>
</dbReference>
<dbReference type="SUPFAM" id="SSF50199">
    <property type="entry name" value="Staphylococcal nuclease"/>
    <property type="match status" value="1"/>
</dbReference>
<evidence type="ECO:0000259" key="1">
    <source>
        <dbReference type="Pfam" id="PF00565"/>
    </source>
</evidence>